<dbReference type="InterPro" id="IPR036249">
    <property type="entry name" value="Thioredoxin-like_sf"/>
</dbReference>
<dbReference type="PROSITE" id="PS50404">
    <property type="entry name" value="GST_NTER"/>
    <property type="match status" value="1"/>
</dbReference>
<dbReference type="Gene3D" id="3.40.30.10">
    <property type="entry name" value="Glutaredoxin"/>
    <property type="match status" value="1"/>
</dbReference>
<dbReference type="STRING" id="743788.S8E1V7"/>
<dbReference type="OrthoDB" id="4951845at2759"/>
<evidence type="ECO:0000313" key="3">
    <source>
        <dbReference type="Proteomes" id="UP000015241"/>
    </source>
</evidence>
<feature type="domain" description="GST N-terminal" evidence="1">
    <location>
        <begin position="12"/>
        <end position="102"/>
    </location>
</feature>
<dbReference type="AlphaFoldDB" id="S8E1V7"/>
<dbReference type="EMBL" id="KE504176">
    <property type="protein sequence ID" value="EPS97383.1"/>
    <property type="molecule type" value="Genomic_DNA"/>
</dbReference>
<organism evidence="2 3">
    <name type="scientific">Fomitopsis schrenkii</name>
    <name type="common">Brown rot fungus</name>
    <dbReference type="NCBI Taxonomy" id="2126942"/>
    <lineage>
        <taxon>Eukaryota</taxon>
        <taxon>Fungi</taxon>
        <taxon>Dikarya</taxon>
        <taxon>Basidiomycota</taxon>
        <taxon>Agaricomycotina</taxon>
        <taxon>Agaricomycetes</taxon>
        <taxon>Polyporales</taxon>
        <taxon>Fomitopsis</taxon>
    </lineage>
</organism>
<accession>S8E1V7</accession>
<name>S8E1V7_FOMSC</name>
<dbReference type="Pfam" id="PF13409">
    <property type="entry name" value="GST_N_2"/>
    <property type="match status" value="1"/>
</dbReference>
<reference evidence="2 3" key="1">
    <citation type="journal article" date="2012" name="Science">
        <title>The Paleozoic origin of enzymatic lignin decomposition reconstructed from 31 fungal genomes.</title>
        <authorList>
            <person name="Floudas D."/>
            <person name="Binder M."/>
            <person name="Riley R."/>
            <person name="Barry K."/>
            <person name="Blanchette R.A."/>
            <person name="Henrissat B."/>
            <person name="Martinez A.T."/>
            <person name="Otillar R."/>
            <person name="Spatafora J.W."/>
            <person name="Yadav J.S."/>
            <person name="Aerts A."/>
            <person name="Benoit I."/>
            <person name="Boyd A."/>
            <person name="Carlson A."/>
            <person name="Copeland A."/>
            <person name="Coutinho P.M."/>
            <person name="de Vries R.P."/>
            <person name="Ferreira P."/>
            <person name="Findley K."/>
            <person name="Foster B."/>
            <person name="Gaskell J."/>
            <person name="Glotzer D."/>
            <person name="Gorecki P."/>
            <person name="Heitman J."/>
            <person name="Hesse C."/>
            <person name="Hori C."/>
            <person name="Igarashi K."/>
            <person name="Jurgens J.A."/>
            <person name="Kallen N."/>
            <person name="Kersten P."/>
            <person name="Kohler A."/>
            <person name="Kuees U."/>
            <person name="Kumar T.K.A."/>
            <person name="Kuo A."/>
            <person name="LaButti K."/>
            <person name="Larrondo L.F."/>
            <person name="Lindquist E."/>
            <person name="Ling A."/>
            <person name="Lombard V."/>
            <person name="Lucas S."/>
            <person name="Lundell T."/>
            <person name="Martin R."/>
            <person name="McLaughlin D.J."/>
            <person name="Morgenstern I."/>
            <person name="Morin E."/>
            <person name="Murat C."/>
            <person name="Nagy L.G."/>
            <person name="Nolan M."/>
            <person name="Ohm R.A."/>
            <person name="Patyshakuliyeva A."/>
            <person name="Rokas A."/>
            <person name="Ruiz-Duenas F.J."/>
            <person name="Sabat G."/>
            <person name="Salamov A."/>
            <person name="Samejima M."/>
            <person name="Schmutz J."/>
            <person name="Slot J.C."/>
            <person name="St John F."/>
            <person name="Stenlid J."/>
            <person name="Sun H."/>
            <person name="Sun S."/>
            <person name="Syed K."/>
            <person name="Tsang A."/>
            <person name="Wiebenga A."/>
            <person name="Young D."/>
            <person name="Pisabarro A."/>
            <person name="Eastwood D.C."/>
            <person name="Martin F."/>
            <person name="Cullen D."/>
            <person name="Grigoriev I.V."/>
            <person name="Hibbett D.S."/>
        </authorList>
    </citation>
    <scope>NUCLEOTIDE SEQUENCE</scope>
    <source>
        <strain evidence="3">FP-58527</strain>
    </source>
</reference>
<keyword evidence="3" id="KW-1185">Reference proteome</keyword>
<evidence type="ECO:0000313" key="2">
    <source>
        <dbReference type="EMBL" id="EPS97383.1"/>
    </source>
</evidence>
<dbReference type="InParanoid" id="S8E1V7"/>
<dbReference type="eggNOG" id="ENOG502QQN3">
    <property type="taxonomic scope" value="Eukaryota"/>
</dbReference>
<evidence type="ECO:0000259" key="1">
    <source>
        <dbReference type="PROSITE" id="PS50404"/>
    </source>
</evidence>
<dbReference type="Proteomes" id="UP000015241">
    <property type="component" value="Unassembled WGS sequence"/>
</dbReference>
<dbReference type="Gene3D" id="1.20.1050.10">
    <property type="match status" value="1"/>
</dbReference>
<sequence>MSAQQPIKLFDLRSTLSPQPWSPHTWRARFVLNYKKVPYITEFIGFPDIAAVLSAACVPPTRPTDPKYSVPAIIDASADPHVILADSAVIADYLEKTYPEPSIYPHGREAHLRWTDAIMGSVRALALIVIPATPRILSESDADFFVRTRKLIFGRSTPCMDVEDMIASGPEEEATRWKTVEEGLNRVLALSDGVDHGDKWLFGTAQGPGYADFVLAGVFIWFQKAGPEGGWEKIKSLNGGIWERHMNNVQQYMQVV</sequence>
<dbReference type="Pfam" id="PF22041">
    <property type="entry name" value="GST_C_7"/>
    <property type="match status" value="1"/>
</dbReference>
<dbReference type="InterPro" id="IPR004045">
    <property type="entry name" value="Glutathione_S-Trfase_N"/>
</dbReference>
<dbReference type="SUPFAM" id="SSF52833">
    <property type="entry name" value="Thioredoxin-like"/>
    <property type="match status" value="1"/>
</dbReference>
<dbReference type="HOGENOM" id="CLU_011226_4_0_1"/>
<protein>
    <recommendedName>
        <fullName evidence="1">GST N-terminal domain-containing protein</fullName>
    </recommendedName>
</protein>
<proteinExistence type="predicted"/>
<dbReference type="InterPro" id="IPR054416">
    <property type="entry name" value="GST_UstS-like_C"/>
</dbReference>
<gene>
    <name evidence="2" type="ORF">FOMPIDRAFT_48283</name>
</gene>